<comment type="caution">
    <text evidence="1">The sequence shown here is derived from an EMBL/GenBank/DDBJ whole genome shotgun (WGS) entry which is preliminary data.</text>
</comment>
<protein>
    <submittedName>
        <fullName evidence="1">Uncharacterized protein</fullName>
    </submittedName>
</protein>
<reference evidence="1 2" key="1">
    <citation type="submission" date="2019-06" db="EMBL/GenBank/DDBJ databases">
        <title>A novel bacterium of genus Amaricoccus, isolated from marine sediment.</title>
        <authorList>
            <person name="Huang H."/>
            <person name="Mo K."/>
            <person name="Hu Y."/>
        </authorList>
    </citation>
    <scope>NUCLEOTIDE SEQUENCE [LARGE SCALE GENOMIC DNA]</scope>
    <source>
        <strain evidence="1 2">HB172011</strain>
    </source>
</reference>
<dbReference type="RefSeq" id="WP_140452102.1">
    <property type="nucleotide sequence ID" value="NZ_VFRP01000001.1"/>
</dbReference>
<sequence length="75" mass="8168">MAGDVETARRAAERAEARLARLTGPARRHCEIRSGHPPRAAPPIDRRLARAREAFRAAWGAYVAARDAEAEPPVA</sequence>
<dbReference type="Proteomes" id="UP000319255">
    <property type="component" value="Unassembled WGS sequence"/>
</dbReference>
<name>A0A501WYY0_9RHOB</name>
<gene>
    <name evidence="1" type="ORF">FJM51_00275</name>
</gene>
<dbReference type="AlphaFoldDB" id="A0A501WYY0"/>
<proteinExistence type="predicted"/>
<keyword evidence="2" id="KW-1185">Reference proteome</keyword>
<evidence type="ECO:0000313" key="1">
    <source>
        <dbReference type="EMBL" id="TPE53524.1"/>
    </source>
</evidence>
<dbReference type="EMBL" id="VFRP01000001">
    <property type="protein sequence ID" value="TPE53524.1"/>
    <property type="molecule type" value="Genomic_DNA"/>
</dbReference>
<organism evidence="1 2">
    <name type="scientific">Amaricoccus solimangrovi</name>
    <dbReference type="NCBI Taxonomy" id="2589815"/>
    <lineage>
        <taxon>Bacteria</taxon>
        <taxon>Pseudomonadati</taxon>
        <taxon>Pseudomonadota</taxon>
        <taxon>Alphaproteobacteria</taxon>
        <taxon>Rhodobacterales</taxon>
        <taxon>Paracoccaceae</taxon>
        <taxon>Amaricoccus</taxon>
    </lineage>
</organism>
<accession>A0A501WYY0</accession>
<evidence type="ECO:0000313" key="2">
    <source>
        <dbReference type="Proteomes" id="UP000319255"/>
    </source>
</evidence>